<dbReference type="EMBL" id="SUMB01000004">
    <property type="protein sequence ID" value="TJZ54154.1"/>
    <property type="molecule type" value="Genomic_DNA"/>
</dbReference>
<organism evidence="2 3">
    <name type="scientific">Streptomyces piniterrae</name>
    <dbReference type="NCBI Taxonomy" id="2571125"/>
    <lineage>
        <taxon>Bacteria</taxon>
        <taxon>Bacillati</taxon>
        <taxon>Actinomycetota</taxon>
        <taxon>Actinomycetes</taxon>
        <taxon>Kitasatosporales</taxon>
        <taxon>Streptomycetaceae</taxon>
        <taxon>Streptomyces</taxon>
    </lineage>
</organism>
<dbReference type="Proteomes" id="UP000308697">
    <property type="component" value="Unassembled WGS sequence"/>
</dbReference>
<keyword evidence="1" id="KW-0472">Membrane</keyword>
<name>A0A4U0NV81_9ACTN</name>
<evidence type="ECO:0000313" key="3">
    <source>
        <dbReference type="Proteomes" id="UP000308697"/>
    </source>
</evidence>
<gene>
    <name evidence="2" type="ORF">FCH28_13270</name>
</gene>
<feature type="transmembrane region" description="Helical" evidence="1">
    <location>
        <begin position="33"/>
        <end position="57"/>
    </location>
</feature>
<evidence type="ECO:0000313" key="2">
    <source>
        <dbReference type="EMBL" id="TJZ54154.1"/>
    </source>
</evidence>
<accession>A0A4U0NV81</accession>
<comment type="caution">
    <text evidence="2">The sequence shown here is derived from an EMBL/GenBank/DDBJ whole genome shotgun (WGS) entry which is preliminary data.</text>
</comment>
<proteinExistence type="predicted"/>
<evidence type="ECO:0000256" key="1">
    <source>
        <dbReference type="SAM" id="Phobius"/>
    </source>
</evidence>
<keyword evidence="3" id="KW-1185">Reference proteome</keyword>
<keyword evidence="1" id="KW-1133">Transmembrane helix</keyword>
<keyword evidence="1" id="KW-0812">Transmembrane</keyword>
<dbReference type="AlphaFoldDB" id="A0A4U0NV81"/>
<reference evidence="2 3" key="1">
    <citation type="submission" date="2019-04" db="EMBL/GenBank/DDBJ databases">
        <title>Streptomyces piniterrae sp. nov., a heliquinomycin-producing actinomycete isolated from rhizosphere soil of Pinus yunnanensis.</title>
        <authorList>
            <person name="Zhuang X."/>
            <person name="Zhao J."/>
        </authorList>
    </citation>
    <scope>NUCLEOTIDE SEQUENCE [LARGE SCALE GENOMIC DNA]</scope>
    <source>
        <strain evidence="3">jys28</strain>
    </source>
</reference>
<sequence length="136" mass="14488">MAAVWLALYERSPAAVPSPQFYILCGTPGSLKALTLASVLFIAGAAAVSVTGTVRAIRKPTRRPLRPMLHLAVALLLLVGADSADYLGSGIAYRAAVHSGANLATCESSYQVTPGWFFFLTPEDRSQWPSRAAEPR</sequence>
<protein>
    <submittedName>
        <fullName evidence="2">Uncharacterized protein</fullName>
    </submittedName>
</protein>